<dbReference type="Pfam" id="PF18152">
    <property type="entry name" value="DAHP_snth_FXD"/>
    <property type="match status" value="1"/>
</dbReference>
<evidence type="ECO:0000259" key="3">
    <source>
        <dbReference type="Pfam" id="PF18152"/>
    </source>
</evidence>
<name>A0A1G2QTG3_9BACT</name>
<dbReference type="GO" id="GO:0009073">
    <property type="term" value="P:aromatic amino acid family biosynthetic process"/>
    <property type="evidence" value="ECO:0007669"/>
    <property type="project" value="InterPro"/>
</dbReference>
<dbReference type="Proteomes" id="UP000178170">
    <property type="component" value="Unassembled WGS sequence"/>
</dbReference>
<dbReference type="InterPro" id="IPR052899">
    <property type="entry name" value="Class-I_DAHP_synthase"/>
</dbReference>
<dbReference type="NCBIfam" id="NF009239">
    <property type="entry name" value="PRK12595.1"/>
    <property type="match status" value="1"/>
</dbReference>
<sequence length="348" mass="37744">MIVVMKQDSTKKDIECVAAYIDGRGYKPHISVGVERTIIGVEGRIVPELKDELELLRGVSEVLRVTKQYKLGSREFKPESTIVRVGNVAIGSDQVVVMAGPCAVESEEQVITTAKAIKAAGAMIMRGGAYKPRTSPYSFRGHGVTGLRMLAKAREETGLPIITEVMSTEEVETVAEYADILQIGARNIQNYPLLDRVGKVQRPVLLKRGFATTYEEWLLCAEYILAGGNPNVILCERGIRTFETGTRNTLDLTAIPVIKKLSHLPVIADPSHGTGKWYLVKPMALAAVAAGAHGLIIEVHPNPDTAWSDGAQSLTFENFNDLMKGVRAVAGALGRRMPDEVPAAQAVV</sequence>
<dbReference type="GO" id="GO:0016740">
    <property type="term" value="F:transferase activity"/>
    <property type="evidence" value="ECO:0007669"/>
    <property type="project" value="UniProtKB-KW"/>
</dbReference>
<dbReference type="NCBIfam" id="NF006421">
    <property type="entry name" value="PRK08673.1"/>
    <property type="match status" value="1"/>
</dbReference>
<keyword evidence="1" id="KW-0808">Transferase</keyword>
<dbReference type="PANTHER" id="PTHR43018:SF1">
    <property type="entry name" value="PROTEIN AROA(G)"/>
    <property type="match status" value="1"/>
</dbReference>
<dbReference type="InterPro" id="IPR041071">
    <property type="entry name" value="DAHP_snth_FXD"/>
</dbReference>
<protein>
    <submittedName>
        <fullName evidence="4">3-deoxy-7-phosphoheptulonate synthase</fullName>
    </submittedName>
</protein>
<evidence type="ECO:0000313" key="5">
    <source>
        <dbReference type="Proteomes" id="UP000178170"/>
    </source>
</evidence>
<dbReference type="NCBIfam" id="TIGR01361">
    <property type="entry name" value="DAHP_synth_Bsub"/>
    <property type="match status" value="1"/>
</dbReference>
<feature type="domain" description="DAHP synthetase I/KDSA" evidence="2">
    <location>
        <begin position="87"/>
        <end position="322"/>
    </location>
</feature>
<dbReference type="GO" id="GO:0016832">
    <property type="term" value="F:aldehyde-lyase activity"/>
    <property type="evidence" value="ECO:0007669"/>
    <property type="project" value="InterPro"/>
</dbReference>
<organism evidence="4 5">
    <name type="scientific">Candidatus Wildermuthbacteria bacterium RIFCSPHIGHO2_01_FULL_48_27b</name>
    <dbReference type="NCBI Taxonomy" id="1802447"/>
    <lineage>
        <taxon>Bacteria</taxon>
        <taxon>Candidatus Wildermuthiibacteriota</taxon>
    </lineage>
</organism>
<dbReference type="InterPro" id="IPR006218">
    <property type="entry name" value="DAHP1/KDSA"/>
</dbReference>
<dbReference type="AlphaFoldDB" id="A0A1G2QTG3"/>
<dbReference type="Gene3D" id="3.20.20.70">
    <property type="entry name" value="Aldolase class I"/>
    <property type="match status" value="1"/>
</dbReference>
<dbReference type="EMBL" id="MHTS01000027">
    <property type="protein sequence ID" value="OHA63718.1"/>
    <property type="molecule type" value="Genomic_DNA"/>
</dbReference>
<dbReference type="InterPro" id="IPR013785">
    <property type="entry name" value="Aldolase_TIM"/>
</dbReference>
<reference evidence="4 5" key="1">
    <citation type="journal article" date="2016" name="Nat. Commun.">
        <title>Thousands of microbial genomes shed light on interconnected biogeochemical processes in an aquifer system.</title>
        <authorList>
            <person name="Anantharaman K."/>
            <person name="Brown C.T."/>
            <person name="Hug L.A."/>
            <person name="Sharon I."/>
            <person name="Castelle C.J."/>
            <person name="Probst A.J."/>
            <person name="Thomas B.C."/>
            <person name="Singh A."/>
            <person name="Wilkins M.J."/>
            <person name="Karaoz U."/>
            <person name="Brodie E.L."/>
            <person name="Williams K.H."/>
            <person name="Hubbard S.S."/>
            <person name="Banfield J.F."/>
        </authorList>
    </citation>
    <scope>NUCLEOTIDE SEQUENCE [LARGE SCALE GENOMIC DNA]</scope>
</reference>
<dbReference type="InterPro" id="IPR006268">
    <property type="entry name" value="DAHP_syn_2"/>
</dbReference>
<dbReference type="Gene3D" id="3.30.70.1140">
    <property type="entry name" value="Phospho-2-dehydro-3-deoxyheptonate aldolase, domain 1"/>
    <property type="match status" value="1"/>
</dbReference>
<feature type="domain" description="DAHP synthase ferredoxin-like" evidence="3">
    <location>
        <begin position="1"/>
        <end position="67"/>
    </location>
</feature>
<accession>A0A1G2QTG3</accession>
<comment type="caution">
    <text evidence="4">The sequence shown here is derived from an EMBL/GenBank/DDBJ whole genome shotgun (WGS) entry which is preliminary data.</text>
</comment>
<dbReference type="Pfam" id="PF00793">
    <property type="entry name" value="DAHP_synth_1"/>
    <property type="match status" value="1"/>
</dbReference>
<evidence type="ECO:0000256" key="1">
    <source>
        <dbReference type="ARBA" id="ARBA00022679"/>
    </source>
</evidence>
<evidence type="ECO:0000313" key="4">
    <source>
        <dbReference type="EMBL" id="OHA63718.1"/>
    </source>
</evidence>
<gene>
    <name evidence="4" type="ORF">A2843_02740</name>
</gene>
<proteinExistence type="predicted"/>
<evidence type="ECO:0000259" key="2">
    <source>
        <dbReference type="Pfam" id="PF00793"/>
    </source>
</evidence>
<dbReference type="PANTHER" id="PTHR43018">
    <property type="entry name" value="PHOSPHO-2-DEHYDRO-3-DEOXYHEPTONATE ALDOLASE"/>
    <property type="match status" value="1"/>
</dbReference>
<dbReference type="SUPFAM" id="SSF51569">
    <property type="entry name" value="Aldolase"/>
    <property type="match status" value="1"/>
</dbReference>